<dbReference type="GO" id="GO:0004813">
    <property type="term" value="F:alanine-tRNA ligase activity"/>
    <property type="evidence" value="ECO:0007669"/>
    <property type="project" value="UniProtKB-UniRule"/>
</dbReference>
<dbReference type="FunFam" id="3.30.980.10:FF:000004">
    <property type="entry name" value="Alanine--tRNA ligase, cytoplasmic"/>
    <property type="match status" value="1"/>
</dbReference>
<evidence type="ECO:0000256" key="10">
    <source>
        <dbReference type="ARBA" id="ARBA00022917"/>
    </source>
</evidence>
<dbReference type="InterPro" id="IPR050058">
    <property type="entry name" value="Ala-tRNA_ligase"/>
</dbReference>
<keyword evidence="10 14" id="KW-0648">Protein biosynthesis</keyword>
<evidence type="ECO:0000256" key="9">
    <source>
        <dbReference type="ARBA" id="ARBA00022884"/>
    </source>
</evidence>
<reference evidence="16 17" key="1">
    <citation type="submission" date="2013-04" db="EMBL/GenBank/DDBJ databases">
        <title>The Genome Sequence of Treponema maltophilum ATCC 51939.</title>
        <authorList>
            <consortium name="The Broad Institute Genomics Platform"/>
            <person name="Earl A."/>
            <person name="Ward D."/>
            <person name="Feldgarden M."/>
            <person name="Gevers D."/>
            <person name="Leonetti C."/>
            <person name="Blanton J.M."/>
            <person name="Dewhirst F.E."/>
            <person name="Izard J."/>
            <person name="Walker B."/>
            <person name="Young S."/>
            <person name="Zeng Q."/>
            <person name="Gargeya S."/>
            <person name="Fitzgerald M."/>
            <person name="Haas B."/>
            <person name="Abouelleil A."/>
            <person name="Allen A.W."/>
            <person name="Alvarado L."/>
            <person name="Arachchi H.M."/>
            <person name="Berlin A.M."/>
            <person name="Chapman S.B."/>
            <person name="Gainer-Dewar J."/>
            <person name="Goldberg J."/>
            <person name="Griggs A."/>
            <person name="Gujja S."/>
            <person name="Hansen M."/>
            <person name="Howarth C."/>
            <person name="Imamovic A."/>
            <person name="Ireland A."/>
            <person name="Larimer J."/>
            <person name="McCowan C."/>
            <person name="Murphy C."/>
            <person name="Pearson M."/>
            <person name="Poon T.W."/>
            <person name="Priest M."/>
            <person name="Roberts A."/>
            <person name="Saif S."/>
            <person name="Shea T."/>
            <person name="Sisk P."/>
            <person name="Sykes S."/>
            <person name="Wortman J."/>
            <person name="Nusbaum C."/>
            <person name="Birren B."/>
        </authorList>
    </citation>
    <scope>NUCLEOTIDE SEQUENCE [LARGE SCALE GENOMIC DNA]</scope>
    <source>
        <strain evidence="16 17">ATCC 51939</strain>
    </source>
</reference>
<comment type="cofactor">
    <cofactor evidence="14">
        <name>Zn(2+)</name>
        <dbReference type="ChEBI" id="CHEBI:29105"/>
    </cofactor>
    <text evidence="14">Binds 1 zinc ion per subunit.</text>
</comment>
<keyword evidence="5 14" id="KW-0479">Metal-binding</keyword>
<evidence type="ECO:0000256" key="7">
    <source>
        <dbReference type="ARBA" id="ARBA00022833"/>
    </source>
</evidence>
<keyword evidence="4 14" id="KW-0436">Ligase</keyword>
<dbReference type="PANTHER" id="PTHR11777">
    <property type="entry name" value="ALANYL-TRNA SYNTHETASE"/>
    <property type="match status" value="1"/>
</dbReference>
<keyword evidence="3 14" id="KW-0820">tRNA-binding</keyword>
<evidence type="ECO:0000256" key="13">
    <source>
        <dbReference type="ARBA" id="ARBA00048300"/>
    </source>
</evidence>
<keyword evidence="14" id="KW-0963">Cytoplasm</keyword>
<feature type="binding site" evidence="14">
    <location>
        <position position="587"/>
    </location>
    <ligand>
        <name>Zn(2+)</name>
        <dbReference type="ChEBI" id="CHEBI:29105"/>
    </ligand>
</feature>
<evidence type="ECO:0000256" key="6">
    <source>
        <dbReference type="ARBA" id="ARBA00022741"/>
    </source>
</evidence>
<evidence type="ECO:0000256" key="2">
    <source>
        <dbReference type="ARBA" id="ARBA00008226"/>
    </source>
</evidence>
<dbReference type="InterPro" id="IPR045864">
    <property type="entry name" value="aa-tRNA-synth_II/BPL/LPL"/>
</dbReference>
<organism evidence="16 17">
    <name type="scientific">Treponema maltophilum ATCC 51939</name>
    <dbReference type="NCBI Taxonomy" id="1125699"/>
    <lineage>
        <taxon>Bacteria</taxon>
        <taxon>Pseudomonadati</taxon>
        <taxon>Spirochaetota</taxon>
        <taxon>Spirochaetia</taxon>
        <taxon>Spirochaetales</taxon>
        <taxon>Treponemataceae</taxon>
        <taxon>Treponema</taxon>
    </lineage>
</organism>
<name>S3L411_TREMA</name>
<dbReference type="Proteomes" id="UP000014541">
    <property type="component" value="Unassembled WGS sequence"/>
</dbReference>
<dbReference type="Gene3D" id="3.30.980.10">
    <property type="entry name" value="Threonyl-trna Synthetase, Chain A, domain 2"/>
    <property type="match status" value="1"/>
</dbReference>
<comment type="domain">
    <text evidence="14">Consists of three domains; the N-terminal catalytic domain, the editing domain and the C-terminal C-Ala domain. The editing domain removes incorrectly charged amino acids, while the C-Ala domain, along with tRNA(Ala), serves as a bridge to cooperatively bring together the editing and aminoacylation centers thus stimulating deacylation of misacylated tRNAs.</text>
</comment>
<evidence type="ECO:0000256" key="5">
    <source>
        <dbReference type="ARBA" id="ARBA00022723"/>
    </source>
</evidence>
<keyword evidence="11 14" id="KW-0030">Aminoacyl-tRNA synthetase</keyword>
<dbReference type="NCBIfam" id="TIGR00344">
    <property type="entry name" value="alaS"/>
    <property type="match status" value="1"/>
</dbReference>
<dbReference type="Gene3D" id="3.30.54.20">
    <property type="match status" value="1"/>
</dbReference>
<dbReference type="InterPro" id="IPR012947">
    <property type="entry name" value="tRNA_SAD"/>
</dbReference>
<accession>S3L411</accession>
<keyword evidence="6 14" id="KW-0547">Nucleotide-binding</keyword>
<feature type="binding site" evidence="14">
    <location>
        <position position="489"/>
    </location>
    <ligand>
        <name>Zn(2+)</name>
        <dbReference type="ChEBI" id="CHEBI:29105"/>
    </ligand>
</feature>
<evidence type="ECO:0000256" key="4">
    <source>
        <dbReference type="ARBA" id="ARBA00022598"/>
    </source>
</evidence>
<evidence type="ECO:0000259" key="15">
    <source>
        <dbReference type="PROSITE" id="PS50860"/>
    </source>
</evidence>
<comment type="function">
    <text evidence="12 14">Catalyzes the attachment of alanine to tRNA(Ala) in a two-step reaction: alanine is first activated by ATP to form Ala-AMP and then transferred to the acceptor end of tRNA(Ala). Also edits incorrectly charged Ser-tRNA(Ala) and Gly-tRNA(Ala) via its editing domain.</text>
</comment>
<dbReference type="FunFam" id="3.30.54.20:FF:000001">
    <property type="entry name" value="Alanine--tRNA ligase"/>
    <property type="match status" value="1"/>
</dbReference>
<dbReference type="PATRIC" id="fig|1125699.3.peg.1909"/>
<feature type="binding site" evidence="14">
    <location>
        <position position="591"/>
    </location>
    <ligand>
        <name>Zn(2+)</name>
        <dbReference type="ChEBI" id="CHEBI:29105"/>
    </ligand>
</feature>
<dbReference type="HAMAP" id="MF_00036_B">
    <property type="entry name" value="Ala_tRNA_synth_B"/>
    <property type="match status" value="1"/>
</dbReference>
<dbReference type="GO" id="GO:0000049">
    <property type="term" value="F:tRNA binding"/>
    <property type="evidence" value="ECO:0007669"/>
    <property type="project" value="UniProtKB-KW"/>
</dbReference>
<dbReference type="InterPro" id="IPR018162">
    <property type="entry name" value="Ala-tRNA-ligase_IIc_anticod-bd"/>
</dbReference>
<proteinExistence type="inferred from homology"/>
<dbReference type="InterPro" id="IPR002318">
    <property type="entry name" value="Ala-tRNA-lgiase_IIc"/>
</dbReference>
<dbReference type="STRING" id="1125699.HMPREF9194_01890"/>
<dbReference type="Gene3D" id="3.30.930.10">
    <property type="entry name" value="Bira Bifunctional Protein, Domain 2"/>
    <property type="match status" value="1"/>
</dbReference>
<dbReference type="SUPFAM" id="SSF55186">
    <property type="entry name" value="ThrRS/AlaRS common domain"/>
    <property type="match status" value="1"/>
</dbReference>
<keyword evidence="7 14" id="KW-0862">Zinc</keyword>
<dbReference type="Pfam" id="PF07973">
    <property type="entry name" value="tRNA_SAD"/>
    <property type="match status" value="1"/>
</dbReference>
<dbReference type="PANTHER" id="PTHR11777:SF9">
    <property type="entry name" value="ALANINE--TRNA LIGASE, CYTOPLASMIC"/>
    <property type="match status" value="1"/>
</dbReference>
<comment type="subcellular location">
    <subcellularLocation>
        <location evidence="1 14">Cytoplasm</location>
    </subcellularLocation>
</comment>
<dbReference type="eggNOG" id="COG0013">
    <property type="taxonomic scope" value="Bacteria"/>
</dbReference>
<dbReference type="GO" id="GO:0006419">
    <property type="term" value="P:alanyl-tRNA aminoacylation"/>
    <property type="evidence" value="ECO:0007669"/>
    <property type="project" value="UniProtKB-UniRule"/>
</dbReference>
<dbReference type="SMART" id="SM00863">
    <property type="entry name" value="tRNA_SAD"/>
    <property type="match status" value="1"/>
</dbReference>
<keyword evidence="17" id="KW-1185">Reference proteome</keyword>
<evidence type="ECO:0000256" key="8">
    <source>
        <dbReference type="ARBA" id="ARBA00022840"/>
    </source>
</evidence>
<dbReference type="PRINTS" id="PR00980">
    <property type="entry name" value="TRNASYNTHALA"/>
</dbReference>
<dbReference type="SUPFAM" id="SSF55681">
    <property type="entry name" value="Class II aaRS and biotin synthetases"/>
    <property type="match status" value="1"/>
</dbReference>
<dbReference type="EMBL" id="ATFF01000006">
    <property type="protein sequence ID" value="EPF31539.1"/>
    <property type="molecule type" value="Genomic_DNA"/>
</dbReference>
<dbReference type="InterPro" id="IPR018165">
    <property type="entry name" value="Ala-tRNA-synth_IIc_core"/>
</dbReference>
<dbReference type="GO" id="GO:0008270">
    <property type="term" value="F:zinc ion binding"/>
    <property type="evidence" value="ECO:0007669"/>
    <property type="project" value="UniProtKB-UniRule"/>
</dbReference>
<feature type="binding site" evidence="14">
    <location>
        <position position="485"/>
    </location>
    <ligand>
        <name>Zn(2+)</name>
        <dbReference type="ChEBI" id="CHEBI:29105"/>
    </ligand>
</feature>
<gene>
    <name evidence="14" type="primary">alaS</name>
    <name evidence="16" type="ORF">HMPREF9194_01890</name>
</gene>
<dbReference type="InterPro" id="IPR018163">
    <property type="entry name" value="Thr/Ala-tRNA-synth_IIc_edit"/>
</dbReference>
<evidence type="ECO:0000313" key="16">
    <source>
        <dbReference type="EMBL" id="EPF31539.1"/>
    </source>
</evidence>
<protein>
    <recommendedName>
        <fullName evidence="14">Alanine--tRNA ligase</fullName>
        <ecNumber evidence="14">6.1.1.7</ecNumber>
    </recommendedName>
    <alternativeName>
        <fullName evidence="14">Alanyl-tRNA synthetase</fullName>
        <shortName evidence="14">AlaRS</shortName>
    </alternativeName>
</protein>
<dbReference type="InterPro" id="IPR018164">
    <property type="entry name" value="Ala-tRNA-synth_IIc_N"/>
</dbReference>
<evidence type="ECO:0000256" key="11">
    <source>
        <dbReference type="ARBA" id="ARBA00023146"/>
    </source>
</evidence>
<dbReference type="Pfam" id="PF01411">
    <property type="entry name" value="tRNA-synt_2c"/>
    <property type="match status" value="1"/>
</dbReference>
<comment type="similarity">
    <text evidence="2 14">Belongs to the class-II aminoacyl-tRNA synthetase family.</text>
</comment>
<dbReference type="GO" id="GO:0002161">
    <property type="term" value="F:aminoacyl-tRNA deacylase activity"/>
    <property type="evidence" value="ECO:0007669"/>
    <property type="project" value="TreeGrafter"/>
</dbReference>
<dbReference type="CDD" id="cd00673">
    <property type="entry name" value="AlaRS_core"/>
    <property type="match status" value="1"/>
</dbReference>
<dbReference type="GO" id="GO:0005524">
    <property type="term" value="F:ATP binding"/>
    <property type="evidence" value="ECO:0007669"/>
    <property type="project" value="UniProtKB-UniRule"/>
</dbReference>
<dbReference type="HOGENOM" id="CLU_004485_0_2_12"/>
<dbReference type="EC" id="6.1.1.7" evidence="14"/>
<evidence type="ECO:0000256" key="1">
    <source>
        <dbReference type="ARBA" id="ARBA00004496"/>
    </source>
</evidence>
<dbReference type="InterPro" id="IPR023033">
    <property type="entry name" value="Ala_tRNA_ligase_euk/bac"/>
</dbReference>
<feature type="domain" description="Alanyl-transfer RNA synthetases family profile" evidence="15">
    <location>
        <begin position="26"/>
        <end position="622"/>
    </location>
</feature>
<comment type="caution">
    <text evidence="16">The sequence shown here is derived from an EMBL/GenBank/DDBJ whole genome shotgun (WGS) entry which is preliminary data.</text>
</comment>
<keyword evidence="9 14" id="KW-0694">RNA-binding</keyword>
<sequence>MREVAALFAFSRYLTDTGLPSTIYPMTANELRSKYIEFFKSKGHTEISGKSVIPENDPTVLFTTAGMHPLVPYLMGEPHPSGTRLCDYQKCIRTGDIDSVGDSSHLTCFEMLGNWSLGDYFKKEAISWSFEFLTGKQWLNIPVDKLSVTVFAGDADVPRDDESASIWMSLGIPKERVHFLPRSDNWWGPAGETGPCGPDTEMFYDTGKAPCSDHCAPGACSCGKYVEIWNDVFMEYNKDKDGKYNKLSRRCVDTGMGIERTVAMLQGKKSVYDTEVFQPIIHSIEKLTGKKYGDNEADDASIRIICDHTRAAVFIIGDPKGVLPSNVGAGYVLRRLIRRSVRHGKKLGLEKAFLGVPAQVVIDNFKGAYPELEEKRRLILDELLREEEKFLETLKKGEAEFEKLLPNLMKNPAKIIPGRVAFRLYDTFGFPVELTEELAGEHGMKVNRQEFDEAFKKHQELSRSTSGQVFKGGLADHSEITTKYHTCTHLLQEALVRVLGPHVMQKGSNITAERLRFDFSHPAPMTKEEIAAVENMVNEQIKRDLPVTIEIMDLEDAKKAGARALFGEKYESKVKVYSIGDFSKEVCGGPHVEHTGTIGTFKIQKEQSSSAGVRRIRAVIVD</sequence>
<evidence type="ECO:0000313" key="17">
    <source>
        <dbReference type="Proteomes" id="UP000014541"/>
    </source>
</evidence>
<dbReference type="PROSITE" id="PS50860">
    <property type="entry name" value="AA_TRNA_LIGASE_II_ALA"/>
    <property type="match status" value="1"/>
</dbReference>
<dbReference type="NCBIfam" id="NF002436">
    <property type="entry name" value="PRK01584.1"/>
    <property type="match status" value="1"/>
</dbReference>
<comment type="catalytic activity">
    <reaction evidence="13 14">
        <text>tRNA(Ala) + L-alanine + ATP = L-alanyl-tRNA(Ala) + AMP + diphosphate</text>
        <dbReference type="Rhea" id="RHEA:12540"/>
        <dbReference type="Rhea" id="RHEA-COMP:9657"/>
        <dbReference type="Rhea" id="RHEA-COMP:9923"/>
        <dbReference type="ChEBI" id="CHEBI:30616"/>
        <dbReference type="ChEBI" id="CHEBI:33019"/>
        <dbReference type="ChEBI" id="CHEBI:57972"/>
        <dbReference type="ChEBI" id="CHEBI:78442"/>
        <dbReference type="ChEBI" id="CHEBI:78497"/>
        <dbReference type="ChEBI" id="CHEBI:456215"/>
        <dbReference type="EC" id="6.1.1.7"/>
    </reaction>
</comment>
<dbReference type="SUPFAM" id="SSF101353">
    <property type="entry name" value="Putative anticodon-binding domain of alanyl-tRNA synthetase (AlaRS)"/>
    <property type="match status" value="1"/>
</dbReference>
<dbReference type="AlphaFoldDB" id="S3L411"/>
<dbReference type="GO" id="GO:0005737">
    <property type="term" value="C:cytoplasm"/>
    <property type="evidence" value="ECO:0007669"/>
    <property type="project" value="UniProtKB-SubCell"/>
</dbReference>
<evidence type="ECO:0000256" key="3">
    <source>
        <dbReference type="ARBA" id="ARBA00022555"/>
    </source>
</evidence>
<evidence type="ECO:0000256" key="12">
    <source>
        <dbReference type="ARBA" id="ARBA00024779"/>
    </source>
</evidence>
<evidence type="ECO:0000256" key="14">
    <source>
        <dbReference type="HAMAP-Rule" id="MF_00036"/>
    </source>
</evidence>
<keyword evidence="8 14" id="KW-0067">ATP-binding</keyword>